<comment type="function">
    <text evidence="8">Catalyzes the transfer of the enolpyruvyl moiety of phosphoenolpyruvate (PEP) to the 5-hydroxyl of shikimate-3-phosphate (S3P) to produce enolpyruvyl shikimate-3-phosphate and inorganic phosphate.</text>
</comment>
<feature type="binding site" evidence="8">
    <location>
        <position position="346"/>
    </location>
    <ligand>
        <name>phosphoenolpyruvate</name>
        <dbReference type="ChEBI" id="CHEBI:58702"/>
    </ligand>
</feature>
<dbReference type="CDD" id="cd01556">
    <property type="entry name" value="EPSP_synthase"/>
    <property type="match status" value="1"/>
</dbReference>
<dbReference type="InterPro" id="IPR023193">
    <property type="entry name" value="EPSP_synthase_CS"/>
</dbReference>
<dbReference type="AlphaFoldDB" id="A0A956N9I5"/>
<feature type="binding site" evidence="8">
    <location>
        <position position="15"/>
    </location>
    <ligand>
        <name>3-phosphoshikimate</name>
        <dbReference type="ChEBI" id="CHEBI:145989"/>
    </ligand>
</feature>
<feature type="binding site" evidence="8">
    <location>
        <position position="14"/>
    </location>
    <ligand>
        <name>phosphoenolpyruvate</name>
        <dbReference type="ChEBI" id="CHEBI:58702"/>
    </ligand>
</feature>
<organism evidence="10 11">
    <name type="scientific">Eiseniibacteriota bacterium</name>
    <dbReference type="NCBI Taxonomy" id="2212470"/>
    <lineage>
        <taxon>Bacteria</taxon>
        <taxon>Candidatus Eiseniibacteriota</taxon>
    </lineage>
</organism>
<comment type="catalytic activity">
    <reaction evidence="7">
        <text>3-phosphoshikimate + phosphoenolpyruvate = 5-O-(1-carboxyvinyl)-3-phosphoshikimate + phosphate</text>
        <dbReference type="Rhea" id="RHEA:21256"/>
        <dbReference type="ChEBI" id="CHEBI:43474"/>
        <dbReference type="ChEBI" id="CHEBI:57701"/>
        <dbReference type="ChEBI" id="CHEBI:58702"/>
        <dbReference type="ChEBI" id="CHEBI:145989"/>
        <dbReference type="EC" id="2.5.1.19"/>
    </reaction>
    <physiologicalReaction direction="left-to-right" evidence="7">
        <dbReference type="Rhea" id="RHEA:21257"/>
    </physiologicalReaction>
</comment>
<accession>A0A956N9I5</accession>
<keyword evidence="6 8" id="KW-0057">Aromatic amino acid biosynthesis</keyword>
<dbReference type="GO" id="GO:0003866">
    <property type="term" value="F:3-phosphoshikimate 1-carboxyvinyltransferase activity"/>
    <property type="evidence" value="ECO:0007669"/>
    <property type="project" value="UniProtKB-UniRule"/>
</dbReference>
<evidence type="ECO:0000256" key="1">
    <source>
        <dbReference type="ARBA" id="ARBA00004811"/>
    </source>
</evidence>
<dbReference type="Proteomes" id="UP000739538">
    <property type="component" value="Unassembled WGS sequence"/>
</dbReference>
<dbReference type="GO" id="GO:0009423">
    <property type="term" value="P:chorismate biosynthetic process"/>
    <property type="evidence" value="ECO:0007669"/>
    <property type="project" value="UniProtKB-UniRule"/>
</dbReference>
<comment type="pathway">
    <text evidence="1 8">Metabolic intermediate biosynthesis; chorismate biosynthesis; chorismate from D-erythrose 4-phosphate and phosphoenolpyruvate: step 6/7.</text>
</comment>
<dbReference type="GO" id="GO:0009073">
    <property type="term" value="P:aromatic amino acid family biosynthetic process"/>
    <property type="evidence" value="ECO:0007669"/>
    <property type="project" value="UniProtKB-KW"/>
</dbReference>
<feature type="binding site" evidence="8">
    <location>
        <position position="159"/>
    </location>
    <ligand>
        <name>phosphoenolpyruvate</name>
        <dbReference type="ChEBI" id="CHEBI:58702"/>
    </ligand>
</feature>
<evidence type="ECO:0000256" key="3">
    <source>
        <dbReference type="ARBA" id="ARBA00022490"/>
    </source>
</evidence>
<dbReference type="PROSITE" id="PS00104">
    <property type="entry name" value="EPSP_SYNTHASE_1"/>
    <property type="match status" value="1"/>
</dbReference>
<evidence type="ECO:0000256" key="6">
    <source>
        <dbReference type="ARBA" id="ARBA00023141"/>
    </source>
</evidence>
<evidence type="ECO:0000313" key="11">
    <source>
        <dbReference type="Proteomes" id="UP000739538"/>
    </source>
</evidence>
<evidence type="ECO:0000259" key="9">
    <source>
        <dbReference type="Pfam" id="PF00275"/>
    </source>
</evidence>
<feature type="binding site" evidence="8">
    <location>
        <position position="342"/>
    </location>
    <ligand>
        <name>3-phosphoshikimate</name>
        <dbReference type="ChEBI" id="CHEBI:145989"/>
    </ligand>
</feature>
<dbReference type="PROSITE" id="PS00885">
    <property type="entry name" value="EPSP_SYNTHASE_2"/>
    <property type="match status" value="1"/>
</dbReference>
<feature type="binding site" evidence="8">
    <location>
        <position position="113"/>
    </location>
    <ligand>
        <name>phosphoenolpyruvate</name>
        <dbReference type="ChEBI" id="CHEBI:58702"/>
    </ligand>
</feature>
<evidence type="ECO:0000313" key="10">
    <source>
        <dbReference type="EMBL" id="MCA9755057.1"/>
    </source>
</evidence>
<keyword evidence="5 8" id="KW-0808">Transferase</keyword>
<keyword evidence="3 8" id="KW-0963">Cytoplasm</keyword>
<evidence type="ECO:0000256" key="2">
    <source>
        <dbReference type="ARBA" id="ARBA00009948"/>
    </source>
</evidence>
<feature type="binding site" evidence="8">
    <location>
        <position position="315"/>
    </location>
    <ligand>
        <name>3-phosphoshikimate</name>
        <dbReference type="ChEBI" id="CHEBI:145989"/>
    </ligand>
</feature>
<dbReference type="Gene3D" id="3.65.10.10">
    <property type="entry name" value="Enolpyruvate transferase domain"/>
    <property type="match status" value="2"/>
</dbReference>
<comment type="caution">
    <text evidence="10">The sequence shown here is derived from an EMBL/GenBank/DDBJ whole genome shotgun (WGS) entry which is preliminary data.</text>
</comment>
<comment type="caution">
    <text evidence="8">Lacks conserved residue(s) required for the propagation of feature annotation.</text>
</comment>
<evidence type="ECO:0000256" key="5">
    <source>
        <dbReference type="ARBA" id="ARBA00022679"/>
    </source>
</evidence>
<dbReference type="GO" id="GO:0005737">
    <property type="term" value="C:cytoplasm"/>
    <property type="evidence" value="ECO:0007669"/>
    <property type="project" value="UniProtKB-SubCell"/>
</dbReference>
<gene>
    <name evidence="8 10" type="primary">aroA</name>
    <name evidence="10" type="ORF">KDA27_04580</name>
</gene>
<dbReference type="EMBL" id="JAGQHS010000015">
    <property type="protein sequence ID" value="MCA9755057.1"/>
    <property type="molecule type" value="Genomic_DNA"/>
</dbReference>
<dbReference type="InterPro" id="IPR001986">
    <property type="entry name" value="Enolpyruvate_Tfrase_dom"/>
</dbReference>
<dbReference type="NCBIfam" id="TIGR01356">
    <property type="entry name" value="aroA"/>
    <property type="match status" value="1"/>
</dbReference>
<reference evidence="10" key="1">
    <citation type="submission" date="2020-04" db="EMBL/GenBank/DDBJ databases">
        <authorList>
            <person name="Zhang T."/>
        </authorList>
    </citation>
    <scope>NUCLEOTIDE SEQUENCE</scope>
    <source>
        <strain evidence="10">HKST-UBA02</strain>
    </source>
</reference>
<sequence>MTSLRGTIRVVPDKSLTHRGAIFGAITRGRTVLTRPNPGADCQATLRAVAALGARVVEANEQRWVLESDGVLSEPTQVLDLGNSGTGIRLLAGLVSGLPGLTVLTGDDSLCRRPMARIADPLRSMGARISTREGGRAPLAIEGGALHGVDYRSPVASAQVKSALLLAGLSLREGQITLEEPERSRDHTERLLRFYGVPLEVGETRVTLRASSDLGPAGAAGTNLSARSWLVPGDISAAAFFLVGAALAPGSELVIDDVGLNPTRTGAIDVLRRMGAGLEIETTSEEPEPIGRLVVRSSELRATIVEPGEIPRLVDEVPILALAAARAEGTTEFRGAQELRHKESDRVRTTLELLRVLGVQAEESEGVLRVHGRGPKATFSGGAIRADGDHRIAMTGLIASLLTDEPLAVDSRDMIATSDPGFEATLQTATGGAAQ</sequence>
<comment type="subunit">
    <text evidence="8">Monomer.</text>
</comment>
<feature type="binding site" evidence="8">
    <location>
        <position position="85"/>
    </location>
    <ligand>
        <name>phosphoenolpyruvate</name>
        <dbReference type="ChEBI" id="CHEBI:58702"/>
    </ligand>
</feature>
<reference evidence="10" key="2">
    <citation type="journal article" date="2021" name="Microbiome">
        <title>Successional dynamics and alternative stable states in a saline activated sludge microbial community over 9 years.</title>
        <authorList>
            <person name="Wang Y."/>
            <person name="Ye J."/>
            <person name="Ju F."/>
            <person name="Liu L."/>
            <person name="Boyd J.A."/>
            <person name="Deng Y."/>
            <person name="Parks D.H."/>
            <person name="Jiang X."/>
            <person name="Yin X."/>
            <person name="Woodcroft B.J."/>
            <person name="Tyson G.W."/>
            <person name="Hugenholtz P."/>
            <person name="Polz M.F."/>
            <person name="Zhang T."/>
        </authorList>
    </citation>
    <scope>NUCLEOTIDE SEQUENCE</scope>
    <source>
        <strain evidence="10">HKST-UBA02</strain>
    </source>
</reference>
<dbReference type="InterPro" id="IPR036968">
    <property type="entry name" value="Enolpyruvate_Tfrase_sf"/>
</dbReference>
<dbReference type="Pfam" id="PF00275">
    <property type="entry name" value="EPSP_synthase"/>
    <property type="match status" value="1"/>
</dbReference>
<proteinExistence type="inferred from homology"/>
<protein>
    <recommendedName>
        <fullName evidence="8">3-phosphoshikimate 1-carboxyvinyltransferase</fullName>
        <ecNumber evidence="8">2.5.1.19</ecNumber>
    </recommendedName>
    <alternativeName>
        <fullName evidence="8">5-enolpyruvylshikimate-3-phosphate synthase</fullName>
        <shortName evidence="8">EPSP synthase</shortName>
        <shortName evidence="8">EPSPS</shortName>
    </alternativeName>
</protein>
<dbReference type="FunFam" id="3.65.10.10:FF:000005">
    <property type="entry name" value="3-phosphoshikimate 1-carboxyvinyltransferase"/>
    <property type="match status" value="1"/>
</dbReference>
<dbReference type="HAMAP" id="MF_00210">
    <property type="entry name" value="EPSP_synth"/>
    <property type="match status" value="1"/>
</dbReference>
<evidence type="ECO:0000256" key="7">
    <source>
        <dbReference type="ARBA" id="ARBA00044633"/>
    </source>
</evidence>
<feature type="binding site" evidence="8">
    <location>
        <position position="391"/>
    </location>
    <ligand>
        <name>phosphoenolpyruvate</name>
        <dbReference type="ChEBI" id="CHEBI:58702"/>
    </ligand>
</feature>
<dbReference type="GO" id="GO:0008652">
    <property type="term" value="P:amino acid biosynthetic process"/>
    <property type="evidence" value="ECO:0007669"/>
    <property type="project" value="UniProtKB-KW"/>
</dbReference>
<evidence type="ECO:0000256" key="4">
    <source>
        <dbReference type="ARBA" id="ARBA00022605"/>
    </source>
</evidence>
<comment type="subcellular location">
    <subcellularLocation>
        <location evidence="8">Cytoplasm</location>
    </subcellularLocation>
</comment>
<feature type="active site" description="Proton acceptor" evidence="8">
    <location>
        <position position="315"/>
    </location>
</feature>
<dbReference type="PANTHER" id="PTHR21090">
    <property type="entry name" value="AROM/DEHYDROQUINATE SYNTHASE"/>
    <property type="match status" value="1"/>
</dbReference>
<feature type="domain" description="Enolpyruvate transferase" evidence="9">
    <location>
        <begin position="3"/>
        <end position="426"/>
    </location>
</feature>
<comment type="similarity">
    <text evidence="2 8">Belongs to the EPSP synthase family.</text>
</comment>
<dbReference type="PIRSF" id="PIRSF000505">
    <property type="entry name" value="EPSPS"/>
    <property type="match status" value="1"/>
</dbReference>
<evidence type="ECO:0000256" key="8">
    <source>
        <dbReference type="HAMAP-Rule" id="MF_00210"/>
    </source>
</evidence>
<feature type="binding site" evidence="8">
    <location>
        <position position="14"/>
    </location>
    <ligand>
        <name>3-phosphoshikimate</name>
        <dbReference type="ChEBI" id="CHEBI:145989"/>
    </ligand>
</feature>
<dbReference type="InterPro" id="IPR013792">
    <property type="entry name" value="RNA3'P_cycl/enolpyr_Trfase_a/b"/>
</dbReference>
<dbReference type="InterPro" id="IPR006264">
    <property type="entry name" value="EPSP_synthase"/>
</dbReference>
<feature type="binding site" evidence="8">
    <location>
        <position position="159"/>
    </location>
    <ligand>
        <name>3-phosphoshikimate</name>
        <dbReference type="ChEBI" id="CHEBI:145989"/>
    </ligand>
</feature>
<dbReference type="SUPFAM" id="SSF55205">
    <property type="entry name" value="EPT/RTPC-like"/>
    <property type="match status" value="1"/>
</dbReference>
<keyword evidence="4 8" id="KW-0028">Amino-acid biosynthesis</keyword>
<feature type="binding site" evidence="8">
    <location>
        <position position="19"/>
    </location>
    <ligand>
        <name>3-phosphoshikimate</name>
        <dbReference type="ChEBI" id="CHEBI:145989"/>
    </ligand>
</feature>
<feature type="binding site" evidence="8">
    <location>
        <position position="157"/>
    </location>
    <ligand>
        <name>3-phosphoshikimate</name>
        <dbReference type="ChEBI" id="CHEBI:145989"/>
    </ligand>
</feature>
<name>A0A956N9I5_UNCEI</name>
<dbReference type="PANTHER" id="PTHR21090:SF5">
    <property type="entry name" value="PENTAFUNCTIONAL AROM POLYPEPTIDE"/>
    <property type="match status" value="1"/>
</dbReference>
<dbReference type="EC" id="2.5.1.19" evidence="8"/>